<dbReference type="WBParaSite" id="TCONS_00008186.p1">
    <property type="protein sequence ID" value="TCONS_00008186.p1"/>
    <property type="gene ID" value="XLOC_006157"/>
</dbReference>
<evidence type="ECO:0000313" key="2">
    <source>
        <dbReference type="WBParaSite" id="SSTP_0000375600.1"/>
    </source>
</evidence>
<evidence type="ECO:0000313" key="1">
    <source>
        <dbReference type="Proteomes" id="UP000035681"/>
    </source>
</evidence>
<organism evidence="2">
    <name type="scientific">Strongyloides stercoralis</name>
    <name type="common">Threadworm</name>
    <dbReference type="NCBI Taxonomy" id="6248"/>
    <lineage>
        <taxon>Eukaryota</taxon>
        <taxon>Metazoa</taxon>
        <taxon>Ecdysozoa</taxon>
        <taxon>Nematoda</taxon>
        <taxon>Chromadorea</taxon>
        <taxon>Rhabditida</taxon>
        <taxon>Tylenchina</taxon>
        <taxon>Panagrolaimomorpha</taxon>
        <taxon>Strongyloidoidea</taxon>
        <taxon>Strongyloididae</taxon>
        <taxon>Strongyloides</taxon>
    </lineage>
</organism>
<proteinExistence type="predicted"/>
<dbReference type="AlphaFoldDB" id="A0A0K0E2N7"/>
<dbReference type="WBParaSite" id="SSTP_0000375600.1">
    <property type="protein sequence ID" value="SSTP_0000375600.1"/>
    <property type="gene ID" value="SSTP_0000375600"/>
</dbReference>
<keyword evidence="1" id="KW-1185">Reference proteome</keyword>
<reference evidence="2" key="1">
    <citation type="submission" date="2015-08" db="UniProtKB">
        <authorList>
            <consortium name="WormBaseParasite"/>
        </authorList>
    </citation>
    <scope>IDENTIFICATION</scope>
</reference>
<accession>A0A0K0E2N7</accession>
<dbReference type="Proteomes" id="UP000035681">
    <property type="component" value="Unplaced"/>
</dbReference>
<protein>
    <submittedName>
        <fullName evidence="2">PIR Superfamily Protein</fullName>
    </submittedName>
</protein>
<name>A0A0K0E2N7_STRER</name>
<sequence>MFFFKVLFFYTYCYTIFFCVNGFKDKTNLDLLIEKIIELEHDVEKNQEMEPITSIDVFKKDLEYCIWLMLLCNDYTIDTLKRYEHCQKYYSFHNEKLNLFIIDSSATKPHTCWKYIRNYPINMDDLYLTR</sequence>